<dbReference type="EnsemblMetazoa" id="GMOY006576-RA">
    <property type="protein sequence ID" value="GMOY006576-PA"/>
    <property type="gene ID" value="GMOY006576"/>
</dbReference>
<proteinExistence type="predicted"/>
<name>A0A1B0G023_GLOMM</name>
<evidence type="ECO:0000313" key="2">
    <source>
        <dbReference type="Proteomes" id="UP000092444"/>
    </source>
</evidence>
<dbReference type="AlphaFoldDB" id="A0A1B0G023"/>
<accession>A0A1B0G023</accession>
<protein>
    <submittedName>
        <fullName evidence="1">Uncharacterized protein</fullName>
    </submittedName>
</protein>
<organism evidence="1 2">
    <name type="scientific">Glossina morsitans morsitans</name>
    <name type="common">Savannah tsetse fly</name>
    <dbReference type="NCBI Taxonomy" id="37546"/>
    <lineage>
        <taxon>Eukaryota</taxon>
        <taxon>Metazoa</taxon>
        <taxon>Ecdysozoa</taxon>
        <taxon>Arthropoda</taxon>
        <taxon>Hexapoda</taxon>
        <taxon>Insecta</taxon>
        <taxon>Pterygota</taxon>
        <taxon>Neoptera</taxon>
        <taxon>Endopterygota</taxon>
        <taxon>Diptera</taxon>
        <taxon>Brachycera</taxon>
        <taxon>Muscomorpha</taxon>
        <taxon>Hippoboscoidea</taxon>
        <taxon>Glossinidae</taxon>
        <taxon>Glossina</taxon>
    </lineage>
</organism>
<reference evidence="1" key="1">
    <citation type="submission" date="2020-05" db="UniProtKB">
        <authorList>
            <consortium name="EnsemblMetazoa"/>
        </authorList>
    </citation>
    <scope>IDENTIFICATION</scope>
    <source>
        <strain evidence="1">Yale</strain>
    </source>
</reference>
<sequence>MFSPLRICDNIWVIDNALKMEQQRPQLLIISISLLYWFRNTADCWKFDSGGPGALGPGNAPLTLTRPARSPSGVVAARGPSPVVASASNSRGGSFAALLHAQQQDILYACPLNSMCQCAGLPNETSTLIEINCNEVELYKFPGELNPQNCGN</sequence>
<dbReference type="EMBL" id="CCAG010004606">
    <property type="status" value="NOT_ANNOTATED_CDS"/>
    <property type="molecule type" value="Genomic_DNA"/>
</dbReference>
<evidence type="ECO:0000313" key="1">
    <source>
        <dbReference type="EnsemblMetazoa" id="GMOY006576-PA"/>
    </source>
</evidence>
<dbReference type="STRING" id="37546.A0A1B0G023"/>
<dbReference type="Proteomes" id="UP000092444">
    <property type="component" value="Unassembled WGS sequence"/>
</dbReference>
<keyword evidence="2" id="KW-1185">Reference proteome</keyword>